<dbReference type="Gene3D" id="2.10.110.10">
    <property type="entry name" value="Cysteine Rich Protein"/>
    <property type="match status" value="2"/>
</dbReference>
<keyword evidence="2 4" id="KW-0479">Metal-binding</keyword>
<organism evidence="9 10">
    <name type="scientific">Thielaviopsis punctulata</name>
    <dbReference type="NCBI Taxonomy" id="72032"/>
    <lineage>
        <taxon>Eukaryota</taxon>
        <taxon>Fungi</taxon>
        <taxon>Dikarya</taxon>
        <taxon>Ascomycota</taxon>
        <taxon>Pezizomycotina</taxon>
        <taxon>Sordariomycetes</taxon>
        <taxon>Hypocreomycetidae</taxon>
        <taxon>Microascales</taxon>
        <taxon>Ceratocystidaceae</taxon>
        <taxon>Thielaviopsis</taxon>
    </lineage>
</organism>
<feature type="compositionally biased region" description="Basic and acidic residues" evidence="6">
    <location>
        <begin position="395"/>
        <end position="408"/>
    </location>
</feature>
<dbReference type="InterPro" id="IPR000198">
    <property type="entry name" value="RhoGAP_dom"/>
</dbReference>
<keyword evidence="10" id="KW-1185">Reference proteome</keyword>
<feature type="compositionally biased region" description="Pro residues" evidence="6">
    <location>
        <begin position="475"/>
        <end position="488"/>
    </location>
</feature>
<feature type="region of interest" description="Disordered" evidence="6">
    <location>
        <begin position="286"/>
        <end position="517"/>
    </location>
</feature>
<evidence type="ECO:0000256" key="6">
    <source>
        <dbReference type="SAM" id="MobiDB-lite"/>
    </source>
</evidence>
<dbReference type="AlphaFoldDB" id="A0A0F4ZAL8"/>
<comment type="caution">
    <text evidence="9">The sequence shown here is derived from an EMBL/GenBank/DDBJ whole genome shotgun (WGS) entry which is preliminary data.</text>
</comment>
<feature type="region of interest" description="Disordered" evidence="6">
    <location>
        <begin position="142"/>
        <end position="237"/>
    </location>
</feature>
<feature type="coiled-coil region" evidence="5">
    <location>
        <begin position="698"/>
        <end position="764"/>
    </location>
</feature>
<dbReference type="InterPro" id="IPR001781">
    <property type="entry name" value="Znf_LIM"/>
</dbReference>
<dbReference type="FunFam" id="2.10.110.10:FF:000044">
    <property type="entry name" value="Rho GTPase activator Rga"/>
    <property type="match status" value="1"/>
</dbReference>
<feature type="compositionally biased region" description="Polar residues" evidence="6">
    <location>
        <begin position="493"/>
        <end position="507"/>
    </location>
</feature>
<dbReference type="Gene3D" id="1.10.555.10">
    <property type="entry name" value="Rho GTPase activation protein"/>
    <property type="match status" value="1"/>
</dbReference>
<evidence type="ECO:0000313" key="10">
    <source>
        <dbReference type="Proteomes" id="UP000033483"/>
    </source>
</evidence>
<feature type="coiled-coil region" evidence="5">
    <location>
        <begin position="616"/>
        <end position="663"/>
    </location>
</feature>
<dbReference type="CDD" id="cd00159">
    <property type="entry name" value="RhoGAP"/>
    <property type="match status" value="1"/>
</dbReference>
<keyword evidence="3 4" id="KW-0862">Zinc</keyword>
<evidence type="ECO:0000256" key="2">
    <source>
        <dbReference type="ARBA" id="ARBA00022723"/>
    </source>
</evidence>
<dbReference type="OrthoDB" id="79452at2759"/>
<dbReference type="FunFam" id="1.10.555.10:FF:000043">
    <property type="entry name" value="Rho GTPase activator Rga"/>
    <property type="match status" value="1"/>
</dbReference>
<keyword evidence="1" id="KW-0343">GTPase activation</keyword>
<dbReference type="SMART" id="SM00132">
    <property type="entry name" value="LIM"/>
    <property type="match status" value="2"/>
</dbReference>
<name>A0A0F4ZAL8_9PEZI</name>
<evidence type="ECO:0000256" key="4">
    <source>
        <dbReference type="PROSITE-ProRule" id="PRU00125"/>
    </source>
</evidence>
<feature type="compositionally biased region" description="Low complexity" evidence="6">
    <location>
        <begin position="410"/>
        <end position="428"/>
    </location>
</feature>
<feature type="compositionally biased region" description="Low complexity" evidence="6">
    <location>
        <begin position="550"/>
        <end position="565"/>
    </location>
</feature>
<keyword evidence="4" id="KW-0440">LIM domain</keyword>
<feature type="compositionally biased region" description="Basic and acidic residues" evidence="6">
    <location>
        <begin position="335"/>
        <end position="346"/>
    </location>
</feature>
<keyword evidence="5" id="KW-0175">Coiled coil</keyword>
<evidence type="ECO:0000313" key="9">
    <source>
        <dbReference type="EMBL" id="KKA27582.1"/>
    </source>
</evidence>
<dbReference type="InterPro" id="IPR008936">
    <property type="entry name" value="Rho_GTPase_activation_prot"/>
</dbReference>
<dbReference type="GO" id="GO:0005938">
    <property type="term" value="C:cell cortex"/>
    <property type="evidence" value="ECO:0007669"/>
    <property type="project" value="UniProtKB-ARBA"/>
</dbReference>
<dbReference type="GO" id="GO:0046872">
    <property type="term" value="F:metal ion binding"/>
    <property type="evidence" value="ECO:0007669"/>
    <property type="project" value="UniProtKB-KW"/>
</dbReference>
<evidence type="ECO:0000259" key="7">
    <source>
        <dbReference type="PROSITE" id="PS50023"/>
    </source>
</evidence>
<feature type="compositionally biased region" description="Polar residues" evidence="6">
    <location>
        <begin position="350"/>
        <end position="367"/>
    </location>
</feature>
<dbReference type="CDD" id="cd09394">
    <property type="entry name" value="LIM1_Rga"/>
    <property type="match status" value="1"/>
</dbReference>
<evidence type="ECO:0000256" key="1">
    <source>
        <dbReference type="ARBA" id="ARBA00022468"/>
    </source>
</evidence>
<dbReference type="GO" id="GO:0005096">
    <property type="term" value="F:GTPase activator activity"/>
    <property type="evidence" value="ECO:0007669"/>
    <property type="project" value="UniProtKB-KW"/>
</dbReference>
<dbReference type="CDD" id="cd09395">
    <property type="entry name" value="LIM2_Rga"/>
    <property type="match status" value="1"/>
</dbReference>
<proteinExistence type="predicted"/>
<dbReference type="PROSITE" id="PS50238">
    <property type="entry name" value="RHOGAP"/>
    <property type="match status" value="1"/>
</dbReference>
<feature type="region of interest" description="Disordered" evidence="6">
    <location>
        <begin position="922"/>
        <end position="944"/>
    </location>
</feature>
<feature type="compositionally biased region" description="Basic and acidic residues" evidence="6">
    <location>
        <begin position="174"/>
        <end position="197"/>
    </location>
</feature>
<feature type="compositionally biased region" description="Low complexity" evidence="6">
    <location>
        <begin position="579"/>
        <end position="590"/>
    </location>
</feature>
<reference evidence="9 10" key="1">
    <citation type="submission" date="2015-03" db="EMBL/GenBank/DDBJ databases">
        <authorList>
            <person name="Radwan O."/>
            <person name="Al-Naeli F.A."/>
            <person name="Rendon G.A."/>
            <person name="Fields C."/>
        </authorList>
    </citation>
    <scope>NUCLEOTIDE SEQUENCE [LARGE SCALE GENOMIC DNA]</scope>
    <source>
        <strain evidence="9">CR-DP1</strain>
    </source>
</reference>
<dbReference type="Pfam" id="PF00620">
    <property type="entry name" value="RhoGAP"/>
    <property type="match status" value="1"/>
</dbReference>
<gene>
    <name evidence="9" type="ORF">TD95_001461</name>
</gene>
<evidence type="ECO:0000256" key="5">
    <source>
        <dbReference type="SAM" id="Coils"/>
    </source>
</evidence>
<evidence type="ECO:0008006" key="11">
    <source>
        <dbReference type="Google" id="ProtNLM"/>
    </source>
</evidence>
<feature type="domain" description="LIM zinc-binding" evidence="7">
    <location>
        <begin position="22"/>
        <end position="84"/>
    </location>
</feature>
<dbReference type="PANTHER" id="PTHR23176:SF128">
    <property type="entry name" value="RHO GTPASE-ACTIVATING PROTEIN RGD1"/>
    <property type="match status" value="1"/>
</dbReference>
<dbReference type="PROSITE" id="PS50023">
    <property type="entry name" value="LIM_DOMAIN_2"/>
    <property type="match status" value="1"/>
</dbReference>
<feature type="domain" description="Rho-GAP" evidence="8">
    <location>
        <begin position="967"/>
        <end position="1154"/>
    </location>
</feature>
<dbReference type="SMART" id="SM00324">
    <property type="entry name" value="RhoGAP"/>
    <property type="match status" value="1"/>
</dbReference>
<evidence type="ECO:0000256" key="3">
    <source>
        <dbReference type="ARBA" id="ARBA00022833"/>
    </source>
</evidence>
<dbReference type="Proteomes" id="UP000033483">
    <property type="component" value="Unassembled WGS sequence"/>
</dbReference>
<protein>
    <recommendedName>
        <fullName evidence="11">RhoGAP-domain-containing protein</fullName>
    </recommendedName>
</protein>
<feature type="region of interest" description="Disordered" evidence="6">
    <location>
        <begin position="546"/>
        <end position="611"/>
    </location>
</feature>
<dbReference type="GO" id="GO:0007165">
    <property type="term" value="P:signal transduction"/>
    <property type="evidence" value="ECO:0007669"/>
    <property type="project" value="InterPro"/>
</dbReference>
<dbReference type="SUPFAM" id="SSF48350">
    <property type="entry name" value="GTPase activation domain, GAP"/>
    <property type="match status" value="1"/>
</dbReference>
<dbReference type="PROSITE" id="PS00478">
    <property type="entry name" value="LIM_DOMAIN_1"/>
    <property type="match status" value="1"/>
</dbReference>
<dbReference type="PANTHER" id="PTHR23176">
    <property type="entry name" value="RHO/RAC/CDC GTPASE-ACTIVATING PROTEIN"/>
    <property type="match status" value="1"/>
</dbReference>
<dbReference type="Pfam" id="PF00412">
    <property type="entry name" value="LIM"/>
    <property type="match status" value="1"/>
</dbReference>
<accession>A0A0F4ZAL8</accession>
<feature type="compositionally biased region" description="Polar residues" evidence="6">
    <location>
        <begin position="315"/>
        <end position="334"/>
    </location>
</feature>
<dbReference type="EMBL" id="LAEV01001629">
    <property type="protein sequence ID" value="KKA27582.1"/>
    <property type="molecule type" value="Genomic_DNA"/>
</dbReference>
<dbReference type="InterPro" id="IPR050729">
    <property type="entry name" value="Rho-GAP"/>
</dbReference>
<sequence length="1156" mass="126537">MAATIMDEYLDAGLEHEQEEIYPCKRCGEILEEGKAFELAGYRWHLDCFRCHTCNTLLDSDTNLLLLGDGSLICSNCTYSCSACNNKIEDLAILTGDQAFCATCFRCRNCKRKIENLRYARTSTGIFCMSCHESLTARRKKRAKAQAAKSREKEIASSPMITEKSLPALPPTIENRRDHDHQDIDNDHDHGHGHDMDPATELSPRPRQNYGGGVGDSLGSPDRSNESPGGNKNEILLPTQYRGNNRTSTIGAGDSVDLDSFLIPMALEETPTRPATSSAPAPHIFFQEKGRMPSITSDPLLPDGGSRKMSKSGRNDSAASYLDDSTYQSPSSRTSPDEFKLQEAPKSKKTSSPVSQNNDSGFGTITKSSSSSSRTSYYAPSGANGTPKVPQGDSQGDHMPKAIARKEVGSSNNRSTSSSISRSSSDNNPYRSTDYDDSTSTSTPKLSQTYTKPRPAPAPPVQAVRELSSSALPVTPAPPNPPPAPPVPGGSMRSGQAQASNSNTTSPKLPRWSSGAEFTLDEDMARIMGNEDGSSSILRRVSNAVRHGRTNSTESSSMSPGSTRPSHTRSISETARGASSTSPTSTWPKTPTKESHGLGRDIISPISNLMSPQDDNALLKRQLRSSELRVAELERQADTERNLQTLTQKLMEKRKTVSELDAQTEIMIRQIEVLAGYVERAKQTNKPLDIHELEESAIKEFVERLEQVKRSMAEQIQKLYSERSVLFEERDAAVSKRDQALMEFEQLSDKNSQLTDMNNELTNQIQGRFKSHANVNTDPKSPNGNSLGIYGGSKYSDGGSSIHTGTTLLGGDHEEPIVESGPMVVNIRKGQVKKFNWKKGSKTLAQNVGKGVSKAAAAFQTDKERAAAAAGQGGYLAGDNIGLPYNMTVAQAEAPVMVIPPSNGRRDKDKDNHLDQQRQGFGFFKKSGQPGAGGNGNGNNMQLPKSMSANNISTPAVAEAPSTLFGSDLTERADYERRQIPWVVTRCIQEVELRGMDVEGIYRKTGGNSQVKMVQDGFDKDENYDISDPSIDITAVTSVLKQYFRKLPTPLLSFDIYDKVLESNALSNNVERCAHLSATFGLMPEHHQDTLEFLMFHLSRVAKREPENLMSPKNLAVVFAPTIMRDTSIEREMTDMHAKNIAVQFVIENSETIFSK</sequence>
<evidence type="ECO:0000259" key="8">
    <source>
        <dbReference type="PROSITE" id="PS50238"/>
    </source>
</evidence>